<dbReference type="CDD" id="cd01659">
    <property type="entry name" value="TRX_superfamily"/>
    <property type="match status" value="1"/>
</dbReference>
<accession>A0A838ZMC2</accession>
<dbReference type="SUPFAM" id="SSF52833">
    <property type="entry name" value="Thioredoxin-like"/>
    <property type="match status" value="1"/>
</dbReference>
<dbReference type="Proteomes" id="UP000552241">
    <property type="component" value="Unassembled WGS sequence"/>
</dbReference>
<comment type="caution">
    <text evidence="2">The sequence shown here is derived from an EMBL/GenBank/DDBJ whole genome shotgun (WGS) entry which is preliminary data.</text>
</comment>
<evidence type="ECO:0000256" key="1">
    <source>
        <dbReference type="SAM" id="SignalP"/>
    </source>
</evidence>
<feature type="signal peptide" evidence="1">
    <location>
        <begin position="1"/>
        <end position="23"/>
    </location>
</feature>
<keyword evidence="3" id="KW-1185">Reference proteome</keyword>
<keyword evidence="1" id="KW-0732">Signal</keyword>
<organism evidence="2 3">
    <name type="scientific">Moheibacter lacus</name>
    <dbReference type="NCBI Taxonomy" id="2745851"/>
    <lineage>
        <taxon>Bacteria</taxon>
        <taxon>Pseudomonadati</taxon>
        <taxon>Bacteroidota</taxon>
        <taxon>Flavobacteriia</taxon>
        <taxon>Flavobacteriales</taxon>
        <taxon>Weeksellaceae</taxon>
        <taxon>Moheibacter</taxon>
    </lineage>
</organism>
<dbReference type="AlphaFoldDB" id="A0A838ZMC2"/>
<feature type="chain" id="PRO_5032557618" evidence="1">
    <location>
        <begin position="24"/>
        <end position="376"/>
    </location>
</feature>
<evidence type="ECO:0000313" key="2">
    <source>
        <dbReference type="EMBL" id="MBA5629674.1"/>
    </source>
</evidence>
<proteinExistence type="predicted"/>
<dbReference type="RefSeq" id="WP_182043219.1">
    <property type="nucleotide sequence ID" value="NZ_JACDZE010000001.1"/>
</dbReference>
<name>A0A838ZMC2_9FLAO</name>
<reference evidence="2 3" key="1">
    <citation type="submission" date="2020-07" db="EMBL/GenBank/DDBJ databases">
        <title>Moheibacter lacus sp. nov., a member of the family Flavobacteriaceae isolated from freshwater lake sediment.</title>
        <authorList>
            <person name="Liu Y."/>
        </authorList>
    </citation>
    <scope>NUCLEOTIDE SEQUENCE [LARGE SCALE GENOMIC DNA]</scope>
    <source>
        <strain evidence="2 3">BDHS18</strain>
    </source>
</reference>
<dbReference type="InterPro" id="IPR036249">
    <property type="entry name" value="Thioredoxin-like_sf"/>
</dbReference>
<gene>
    <name evidence="2" type="ORF">HU137_07815</name>
</gene>
<dbReference type="InterPro" id="IPR021615">
    <property type="entry name" value="Omp28"/>
</dbReference>
<evidence type="ECO:0000313" key="3">
    <source>
        <dbReference type="Proteomes" id="UP000552241"/>
    </source>
</evidence>
<dbReference type="EMBL" id="JACDZE010000001">
    <property type="protein sequence ID" value="MBA5629674.1"/>
    <property type="molecule type" value="Genomic_DNA"/>
</dbReference>
<dbReference type="InterPro" id="IPR013783">
    <property type="entry name" value="Ig-like_fold"/>
</dbReference>
<protein>
    <submittedName>
        <fullName evidence="2">Omp28-related outer membrane protein</fullName>
    </submittedName>
</protein>
<dbReference type="Gene3D" id="2.60.40.10">
    <property type="entry name" value="Immunoglobulins"/>
    <property type="match status" value="1"/>
</dbReference>
<dbReference type="Pfam" id="PF11551">
    <property type="entry name" value="Omp28"/>
    <property type="match status" value="1"/>
</dbReference>
<sequence>MKKLNKLTHIFIFLMLCFGLTISCGTEEEPHASALTVTVSSTNVQVGTAVTFTAATTADGDLTAESTFFVNGEQIEGNTFTPSTANEANEVYATYNDMTSAVANFASFDLAPGEYTQKVLVEDYTGTWCIYCPRMAQILDFFTEYNERVIPIAIHCDGVGIEDPWVYEHWQAMTNINNYNAPAQPRGKINRINEVDMHQFGEPCPTNPDTFNGQLDSYLNQTAPLGLAINSTLSGNSLNIQVKVGFDTGNITNAKLVVNLIEEGLVHNQANAYAGSNIPDCIFNQGAYNVNPIPNFPQKHVLLKSYTDIFGDAIPASEVAEGNIWTRDLNVTLPNNVTNTNNLYIVAFVVGNGDEVKTRAALNVQRAKVGTNQDFD</sequence>
<dbReference type="PROSITE" id="PS51257">
    <property type="entry name" value="PROKAR_LIPOPROTEIN"/>
    <property type="match status" value="1"/>
</dbReference>